<comment type="caution">
    <text evidence="1">The sequence shown here is derived from an EMBL/GenBank/DDBJ whole genome shotgun (WGS) entry which is preliminary data.</text>
</comment>
<protein>
    <submittedName>
        <fullName evidence="1">Uncharacterized protein</fullName>
    </submittedName>
</protein>
<evidence type="ECO:0000313" key="1">
    <source>
        <dbReference type="EMBL" id="GAH80507.1"/>
    </source>
</evidence>
<sequence>MAKNMLYKDGRHIKLAIAGISSGDPICVEQLTGVAL</sequence>
<dbReference type="EMBL" id="BARU01039383">
    <property type="protein sequence ID" value="GAH80507.1"/>
    <property type="molecule type" value="Genomic_DNA"/>
</dbReference>
<dbReference type="AlphaFoldDB" id="X1IFN9"/>
<organism evidence="1">
    <name type="scientific">marine sediment metagenome</name>
    <dbReference type="NCBI Taxonomy" id="412755"/>
    <lineage>
        <taxon>unclassified sequences</taxon>
        <taxon>metagenomes</taxon>
        <taxon>ecological metagenomes</taxon>
    </lineage>
</organism>
<proteinExistence type="predicted"/>
<name>X1IFN9_9ZZZZ</name>
<accession>X1IFN9</accession>
<gene>
    <name evidence="1" type="ORF">S03H2_61050</name>
</gene>
<feature type="non-terminal residue" evidence="1">
    <location>
        <position position="36"/>
    </location>
</feature>
<reference evidence="1" key="1">
    <citation type="journal article" date="2014" name="Front. Microbiol.">
        <title>High frequency of phylogenetically diverse reductive dehalogenase-homologous genes in deep subseafloor sedimentary metagenomes.</title>
        <authorList>
            <person name="Kawai M."/>
            <person name="Futagami T."/>
            <person name="Toyoda A."/>
            <person name="Takaki Y."/>
            <person name="Nishi S."/>
            <person name="Hori S."/>
            <person name="Arai W."/>
            <person name="Tsubouchi T."/>
            <person name="Morono Y."/>
            <person name="Uchiyama I."/>
            <person name="Ito T."/>
            <person name="Fujiyama A."/>
            <person name="Inagaki F."/>
            <person name="Takami H."/>
        </authorList>
    </citation>
    <scope>NUCLEOTIDE SEQUENCE</scope>
    <source>
        <strain evidence="1">Expedition CK06-06</strain>
    </source>
</reference>